<dbReference type="STRING" id="1064535.MELS_0839"/>
<gene>
    <name evidence="1" type="ORF">MELS_0839</name>
</gene>
<dbReference type="AlphaFoldDB" id="G0VNN3"/>
<dbReference type="Proteomes" id="UP000010111">
    <property type="component" value="Chromosome"/>
</dbReference>
<evidence type="ECO:0000313" key="2">
    <source>
        <dbReference type="Proteomes" id="UP000010111"/>
    </source>
</evidence>
<evidence type="ECO:0000313" key="1">
    <source>
        <dbReference type="EMBL" id="CCC73061.1"/>
    </source>
</evidence>
<sequence length="274" mass="31923">MSFEKGEIDGDALDDQEFFGTSLIMLLNNAEAFIRNNSKNPWTVQGMRREEKSDYPFKAVREVLVNALIHRDYQNMGAEVHVDMYDDRMEISSPGGMMNGSRIQDLDLRMVPSMRRNEIISDIFGRLHYMDRRGSGIRRIINSYTYYKNKPIFYSNEYFFLVSLPNRGIASKIKDATEETQLTGEETQLTGENVHLEVLMTSIRQKCRNKFRAGTVDKFIKLLIIYEDKYPFNRQIVATQFEISENAASRLLKKAIDCGIVRKEKRGVYYFRVL</sequence>
<dbReference type="GeneID" id="97491797"/>
<accession>G0VNN3</accession>
<dbReference type="PANTHER" id="PTHR30595:SF6">
    <property type="entry name" value="SCHLAFEN ALBA-2 DOMAIN-CONTAINING PROTEIN"/>
    <property type="match status" value="1"/>
</dbReference>
<dbReference type="Gene3D" id="3.30.565.60">
    <property type="match status" value="1"/>
</dbReference>
<organism evidence="1 2">
    <name type="scientific">Megasphaera elsdenii DSM 20460</name>
    <dbReference type="NCBI Taxonomy" id="1064535"/>
    <lineage>
        <taxon>Bacteria</taxon>
        <taxon>Bacillati</taxon>
        <taxon>Bacillota</taxon>
        <taxon>Negativicutes</taxon>
        <taxon>Veillonellales</taxon>
        <taxon>Veillonellaceae</taxon>
        <taxon>Megasphaera</taxon>
    </lineage>
</organism>
<protein>
    <submittedName>
        <fullName evidence="1">Uncharacterized protein</fullName>
    </submittedName>
</protein>
<dbReference type="Pfam" id="PF13749">
    <property type="entry name" value="HATPase_c_4"/>
    <property type="match status" value="1"/>
</dbReference>
<name>G0VNN3_MEGEL</name>
<dbReference type="eggNOG" id="COG2865">
    <property type="taxonomic scope" value="Bacteria"/>
</dbReference>
<reference evidence="1 2" key="1">
    <citation type="journal article" date="2011" name="J. Bacteriol.">
        <title>Genome Sequence of the Ruminal Bacterium Megasphaera elsdenii.</title>
        <authorList>
            <person name="Marx H."/>
            <person name="Graf A.B."/>
            <person name="Tatto N."/>
            <person name="Thallinger G.G."/>
            <person name="Mattanovich D."/>
            <person name="Sauer M."/>
        </authorList>
    </citation>
    <scope>NUCLEOTIDE SEQUENCE [LARGE SCALE GENOMIC DNA]</scope>
    <source>
        <strain evidence="1 2">DSM 20460</strain>
    </source>
</reference>
<dbReference type="HOGENOM" id="CLU_024970_5_1_9"/>
<proteinExistence type="predicted"/>
<dbReference type="EMBL" id="HE576794">
    <property type="protein sequence ID" value="CCC73061.1"/>
    <property type="molecule type" value="Genomic_DNA"/>
</dbReference>
<dbReference type="PANTHER" id="PTHR30595">
    <property type="entry name" value="GLPR-RELATED TRANSCRIPTIONAL REPRESSOR"/>
    <property type="match status" value="1"/>
</dbReference>
<dbReference type="RefSeq" id="WP_014015797.1">
    <property type="nucleotide sequence ID" value="NC_015873.1"/>
</dbReference>
<keyword evidence="2" id="KW-1185">Reference proteome</keyword>
<dbReference type="InterPro" id="IPR038475">
    <property type="entry name" value="RecG_C_sf"/>
</dbReference>
<dbReference type="KEGG" id="med:MELS_0839"/>